<keyword evidence="5" id="KW-1185">Reference proteome</keyword>
<accession>A0A6J5Y334</accession>
<evidence type="ECO:0000313" key="4">
    <source>
        <dbReference type="Proteomes" id="UP000507222"/>
    </source>
</evidence>
<sequence length="71" mass="7618">MCGGSRILRVGGSGGCECEAHCCGGERTRVPSRPEPVVAQRPPPETETDSPPALTVIYAFCHSFQFRSIKP</sequence>
<proteinExistence type="predicted"/>
<name>A0A6J5Y334_PRUAR</name>
<evidence type="ECO:0000256" key="1">
    <source>
        <dbReference type="SAM" id="MobiDB-lite"/>
    </source>
</evidence>
<dbReference type="Proteomes" id="UP000507222">
    <property type="component" value="Unassembled WGS sequence"/>
</dbReference>
<dbReference type="EMBL" id="CAEKDK010000007">
    <property type="protein sequence ID" value="CAB4288527.1"/>
    <property type="molecule type" value="Genomic_DNA"/>
</dbReference>
<dbReference type="Proteomes" id="UP000507245">
    <property type="component" value="Unassembled WGS sequence"/>
</dbReference>
<evidence type="ECO:0000313" key="5">
    <source>
        <dbReference type="Proteomes" id="UP000507245"/>
    </source>
</evidence>
<evidence type="ECO:0000313" key="2">
    <source>
        <dbReference type="EMBL" id="CAB4288527.1"/>
    </source>
</evidence>
<gene>
    <name evidence="2" type="ORF">CURHAP_LOCUS46708</name>
    <name evidence="3" type="ORF">ORAREDHAP_LOCUS46009</name>
</gene>
<reference evidence="5" key="1">
    <citation type="journal article" date="2020" name="Genome Biol.">
        <title>Gamete binning: chromosome-level and haplotype-resolved genome assembly enabled by high-throughput single-cell sequencing of gamete genomes.</title>
        <authorList>
            <person name="Campoy J.A."/>
            <person name="Sun H."/>
            <person name="Goel M."/>
            <person name="Jiao W.-B."/>
            <person name="Folz-Donahue K."/>
            <person name="Wang N."/>
            <person name="Rubio M."/>
            <person name="Liu C."/>
            <person name="Kukat C."/>
            <person name="Ruiz D."/>
            <person name="Huettel B."/>
            <person name="Schneeberger K."/>
        </authorList>
    </citation>
    <scope>NUCLEOTIDE SEQUENCE [LARGE SCALE GENOMIC DNA]</scope>
    <source>
        <strain evidence="5">cv. Rojo Pasion</strain>
    </source>
</reference>
<organism evidence="3 5">
    <name type="scientific">Prunus armeniaca</name>
    <name type="common">Apricot</name>
    <name type="synonym">Armeniaca vulgaris</name>
    <dbReference type="NCBI Taxonomy" id="36596"/>
    <lineage>
        <taxon>Eukaryota</taxon>
        <taxon>Viridiplantae</taxon>
        <taxon>Streptophyta</taxon>
        <taxon>Embryophyta</taxon>
        <taxon>Tracheophyta</taxon>
        <taxon>Spermatophyta</taxon>
        <taxon>Magnoliopsida</taxon>
        <taxon>eudicotyledons</taxon>
        <taxon>Gunneridae</taxon>
        <taxon>Pentapetalae</taxon>
        <taxon>rosids</taxon>
        <taxon>fabids</taxon>
        <taxon>Rosales</taxon>
        <taxon>Rosaceae</taxon>
        <taxon>Amygdaloideae</taxon>
        <taxon>Amygdaleae</taxon>
        <taxon>Prunus</taxon>
    </lineage>
</organism>
<dbReference type="AlphaFoldDB" id="A0A6J5Y334"/>
<feature type="region of interest" description="Disordered" evidence="1">
    <location>
        <begin position="29"/>
        <end position="50"/>
    </location>
</feature>
<reference evidence="3 4" key="2">
    <citation type="submission" date="2020-05" db="EMBL/GenBank/DDBJ databases">
        <authorList>
            <person name="Campoy J."/>
            <person name="Schneeberger K."/>
            <person name="Spophaly S."/>
        </authorList>
    </citation>
    <scope>NUCLEOTIDE SEQUENCE [LARGE SCALE GENOMIC DNA]</scope>
    <source>
        <strain evidence="3">PruArmRojPasFocal</strain>
    </source>
</reference>
<dbReference type="EMBL" id="CAEKKB010000007">
    <property type="protein sequence ID" value="CAB4318883.1"/>
    <property type="molecule type" value="Genomic_DNA"/>
</dbReference>
<evidence type="ECO:0000313" key="3">
    <source>
        <dbReference type="EMBL" id="CAB4318883.1"/>
    </source>
</evidence>
<protein>
    <submittedName>
        <fullName evidence="3">Uncharacterized protein</fullName>
    </submittedName>
</protein>